<keyword evidence="2" id="KW-1185">Reference proteome</keyword>
<evidence type="ECO:0000313" key="1">
    <source>
        <dbReference type="EMBL" id="KAK3078246.1"/>
    </source>
</evidence>
<dbReference type="EMBL" id="JAWDJW010002068">
    <property type="protein sequence ID" value="KAK3078246.1"/>
    <property type="molecule type" value="Genomic_DNA"/>
</dbReference>
<reference evidence="1" key="1">
    <citation type="submission" date="2024-09" db="EMBL/GenBank/DDBJ databases">
        <title>Black Yeasts Isolated from many extreme environments.</title>
        <authorList>
            <person name="Coleine C."/>
            <person name="Stajich J.E."/>
            <person name="Selbmann L."/>
        </authorList>
    </citation>
    <scope>NUCLEOTIDE SEQUENCE</scope>
    <source>
        <strain evidence="1">CCFEE 5737</strain>
    </source>
</reference>
<proteinExistence type="predicted"/>
<evidence type="ECO:0000313" key="2">
    <source>
        <dbReference type="Proteomes" id="UP001186974"/>
    </source>
</evidence>
<accession>A0ACC3DNR7</accession>
<dbReference type="Proteomes" id="UP001186974">
    <property type="component" value="Unassembled WGS sequence"/>
</dbReference>
<organism evidence="1 2">
    <name type="scientific">Coniosporium uncinatum</name>
    <dbReference type="NCBI Taxonomy" id="93489"/>
    <lineage>
        <taxon>Eukaryota</taxon>
        <taxon>Fungi</taxon>
        <taxon>Dikarya</taxon>
        <taxon>Ascomycota</taxon>
        <taxon>Pezizomycotina</taxon>
        <taxon>Dothideomycetes</taxon>
        <taxon>Dothideomycetes incertae sedis</taxon>
        <taxon>Coniosporium</taxon>
    </lineage>
</organism>
<feature type="non-terminal residue" evidence="1">
    <location>
        <position position="150"/>
    </location>
</feature>
<gene>
    <name evidence="1" type="ORF">LTS18_008068</name>
</gene>
<name>A0ACC3DNR7_9PEZI</name>
<comment type="caution">
    <text evidence="1">The sequence shown here is derived from an EMBL/GenBank/DDBJ whole genome shotgun (WGS) entry which is preliminary data.</text>
</comment>
<sequence>MSYGGAVDYTSRLPPPPVAAFAPHVQTNQDARANYRSTKPALTAYLNDESPVIPDYAPIHQSYASQERSAQTSSHPKQQSQSQGMTSSDASTTTEAPRQYRDPTMNAAIPNASQKNPRSYASRVQAKNGLNGHVPRRGVDDVPPVSPTGT</sequence>
<protein>
    <submittedName>
        <fullName evidence="1">Uncharacterized protein</fullName>
    </submittedName>
</protein>